<sequence length="458" mass="51444">MTAKPSRFDELNLSRLNLISAVDQADTNEWDVTFESQGRVVRVKCEALPKYAVPHGLDSDVTAALINLYMEVGEPEDGRFTVSATTLLKLCGWHNTGKYHAILRTCLERLHTSSYSVSGGWRDHPKGRWTHAKFHFIESLDFSSGDRTGAFDERTMISGRLADAIVASIRSGYVKPLDTEFMLSLSRPRTRALYRILDGARFDPQNPEQPLETLEVSLIGWADQCKIPSTIPGNIRRALSSPHDELVKRGYLRSVTLTGRGKDQMIRYEFVREFTPMDAVLARRFRGYGVADGVARRLVREHGRPFLIECMDRFDLLVRDAVLVVKKSKAAALMHLITHPDEYPFAGHHKPSDGPAASSPASIPVRAKAGRMEPLLAMPSLADEFQGLTPEQTAEKAVSRLGFHYRRLLDIADLDLFRQAVLDGELDVVSLLEDSVTAVAKMKKDEFARELKWRLGQR</sequence>
<dbReference type="EMBL" id="JACHFL010000007">
    <property type="protein sequence ID" value="MBB5363812.1"/>
    <property type="molecule type" value="Genomic_DNA"/>
</dbReference>
<name>A0A7W8NHB1_9DEIO</name>
<comment type="caution">
    <text evidence="1">The sequence shown here is derived from an EMBL/GenBank/DDBJ whole genome shotgun (WGS) entry which is preliminary data.</text>
</comment>
<evidence type="ECO:0000313" key="2">
    <source>
        <dbReference type="Proteomes" id="UP000552709"/>
    </source>
</evidence>
<dbReference type="InterPro" id="IPR018777">
    <property type="entry name" value="Replication_initiator_prot_A"/>
</dbReference>
<dbReference type="Proteomes" id="UP000552709">
    <property type="component" value="Unassembled WGS sequence"/>
</dbReference>
<accession>A0A7W8NHB1</accession>
<keyword evidence="2" id="KW-1185">Reference proteome</keyword>
<dbReference type="RefSeq" id="WP_184133381.1">
    <property type="nucleotide sequence ID" value="NZ_JACHFL010000007.1"/>
</dbReference>
<evidence type="ECO:0000313" key="1">
    <source>
        <dbReference type="EMBL" id="MBB5363812.1"/>
    </source>
</evidence>
<dbReference type="AlphaFoldDB" id="A0A7W8NHB1"/>
<gene>
    <name evidence="1" type="ORF">HNQ08_002919</name>
</gene>
<proteinExistence type="predicted"/>
<organism evidence="1 2">
    <name type="scientific">Deinococcus humi</name>
    <dbReference type="NCBI Taxonomy" id="662880"/>
    <lineage>
        <taxon>Bacteria</taxon>
        <taxon>Thermotogati</taxon>
        <taxon>Deinococcota</taxon>
        <taxon>Deinococci</taxon>
        <taxon>Deinococcales</taxon>
        <taxon>Deinococcaceae</taxon>
        <taxon>Deinococcus</taxon>
    </lineage>
</organism>
<dbReference type="Pfam" id="PF10134">
    <property type="entry name" value="RPA"/>
    <property type="match status" value="1"/>
</dbReference>
<protein>
    <submittedName>
        <fullName evidence="1">Plasmid replication initiation protein</fullName>
    </submittedName>
</protein>
<reference evidence="1 2" key="1">
    <citation type="submission" date="2020-08" db="EMBL/GenBank/DDBJ databases">
        <title>Genomic Encyclopedia of Type Strains, Phase IV (KMG-IV): sequencing the most valuable type-strain genomes for metagenomic binning, comparative biology and taxonomic classification.</title>
        <authorList>
            <person name="Goeker M."/>
        </authorList>
    </citation>
    <scope>NUCLEOTIDE SEQUENCE [LARGE SCALE GENOMIC DNA]</scope>
    <source>
        <strain evidence="1 2">DSM 27939</strain>
    </source>
</reference>